<comment type="caution">
    <text evidence="1">The sequence shown here is derived from an EMBL/GenBank/DDBJ whole genome shotgun (WGS) entry which is preliminary data.</text>
</comment>
<evidence type="ECO:0008006" key="3">
    <source>
        <dbReference type="Google" id="ProtNLM"/>
    </source>
</evidence>
<keyword evidence="2" id="KW-1185">Reference proteome</keyword>
<dbReference type="AlphaFoldDB" id="A0A2A2GDW3"/>
<gene>
    <name evidence="1" type="ORF">CK503_01280</name>
</gene>
<name>A0A2A2GDW3_9BACT</name>
<dbReference type="InterPro" id="IPR014710">
    <property type="entry name" value="RmlC-like_jellyroll"/>
</dbReference>
<proteinExistence type="predicted"/>
<dbReference type="RefSeq" id="WP_095604966.1">
    <property type="nucleotide sequence ID" value="NZ_NSKE01000001.1"/>
</dbReference>
<dbReference type="EMBL" id="NSKE01000001">
    <property type="protein sequence ID" value="PAU95721.1"/>
    <property type="molecule type" value="Genomic_DNA"/>
</dbReference>
<evidence type="ECO:0000313" key="2">
    <source>
        <dbReference type="Proteomes" id="UP000218831"/>
    </source>
</evidence>
<sequence length="113" mass="12920">MSYGHVKSGDRINLQTLREELEVDTTYALVKTDKMEVIRMALHKGKVVDRHTVDSEISVLCLDGEILFHIDSTAETLTKDDWLYLKEGQPFSYSVKEDTILLVTIVFGERESN</sequence>
<dbReference type="Proteomes" id="UP000218831">
    <property type="component" value="Unassembled WGS sequence"/>
</dbReference>
<accession>A0A2A2GDW3</accession>
<protein>
    <recommendedName>
        <fullName evidence="3">Cupin 2 conserved barrel domain-containing protein</fullName>
    </recommendedName>
</protein>
<evidence type="ECO:0000313" key="1">
    <source>
        <dbReference type="EMBL" id="PAU95721.1"/>
    </source>
</evidence>
<dbReference type="OrthoDB" id="997205at2"/>
<dbReference type="SUPFAM" id="SSF51182">
    <property type="entry name" value="RmlC-like cupins"/>
    <property type="match status" value="1"/>
</dbReference>
<dbReference type="Gene3D" id="2.60.120.10">
    <property type="entry name" value="Jelly Rolls"/>
    <property type="match status" value="1"/>
</dbReference>
<reference evidence="1 2" key="1">
    <citation type="submission" date="2017-08" db="EMBL/GenBank/DDBJ databases">
        <title>Aliifodinibius alkalisoli sp. nov., isolated from saline alkaline soil.</title>
        <authorList>
            <person name="Liu D."/>
            <person name="Zhang G."/>
        </authorList>
    </citation>
    <scope>NUCLEOTIDE SEQUENCE [LARGE SCALE GENOMIC DNA]</scope>
    <source>
        <strain evidence="1 2">WN023</strain>
    </source>
</reference>
<dbReference type="InterPro" id="IPR011051">
    <property type="entry name" value="RmlC_Cupin_sf"/>
</dbReference>
<organism evidence="1 2">
    <name type="scientific">Fodinibius salipaludis</name>
    <dbReference type="NCBI Taxonomy" id="2032627"/>
    <lineage>
        <taxon>Bacteria</taxon>
        <taxon>Pseudomonadati</taxon>
        <taxon>Balneolota</taxon>
        <taxon>Balneolia</taxon>
        <taxon>Balneolales</taxon>
        <taxon>Balneolaceae</taxon>
        <taxon>Fodinibius</taxon>
    </lineage>
</organism>